<protein>
    <recommendedName>
        <fullName evidence="4 13">CRISPR-associated exonuclease Cas4</fullName>
        <ecNumber evidence="3 13">3.1.12.1</ecNumber>
    </recommendedName>
</protein>
<dbReference type="RefSeq" id="WP_044648586.1">
    <property type="nucleotide sequence ID" value="NZ_JTHP01000068.1"/>
</dbReference>
<comment type="cofactor">
    <cofactor evidence="1">
        <name>[4Fe-4S] cluster</name>
        <dbReference type="ChEBI" id="CHEBI:49883"/>
    </cofactor>
</comment>
<organism evidence="15 16">
    <name type="scientific">Paenibacillus terrae</name>
    <dbReference type="NCBI Taxonomy" id="159743"/>
    <lineage>
        <taxon>Bacteria</taxon>
        <taxon>Bacillati</taxon>
        <taxon>Bacillota</taxon>
        <taxon>Bacilli</taxon>
        <taxon>Bacillales</taxon>
        <taxon>Paenibacillaceae</taxon>
        <taxon>Paenibacillus</taxon>
    </lineage>
</organism>
<sequence>MQGYNEEDYLLLSGIQHFNFCRRQWALIHIEQQWEENVRTIEGDHLHRKADQPMIREKRGDKLIVRALPIHSRELGITGICDVVEFVRDPHGVPLAGEEVMYLPFPVEYKRGKSKRNDSDHSQLVAQVMCLEEMLVCDIAKGYFYYDEIKHRVEVVITPSDRERVRASIQEMRHYFERNHTPKAKAGPHCQSCSLQHICVPEILNKRSVSSFIESRIAE</sequence>
<evidence type="ECO:0000256" key="4">
    <source>
        <dbReference type="ARBA" id="ARBA00020049"/>
    </source>
</evidence>
<dbReference type="PATRIC" id="fig|159743.3.peg.5444"/>
<feature type="domain" description="DUF83" evidence="14">
    <location>
        <begin position="106"/>
        <end position="200"/>
    </location>
</feature>
<dbReference type="OrthoDB" id="9781776at2"/>
<evidence type="ECO:0000313" key="15">
    <source>
        <dbReference type="EMBL" id="KJD43090.1"/>
    </source>
</evidence>
<dbReference type="InterPro" id="IPR051827">
    <property type="entry name" value="Cas4_exonuclease"/>
</dbReference>
<proteinExistence type="inferred from homology"/>
<dbReference type="InterPro" id="IPR011604">
    <property type="entry name" value="PDDEXK-like_dom_sf"/>
</dbReference>
<evidence type="ECO:0000256" key="10">
    <source>
        <dbReference type="ARBA" id="ARBA00023014"/>
    </source>
</evidence>
<dbReference type="EC" id="3.1.12.1" evidence="3 13"/>
<dbReference type="Gene3D" id="3.90.320.10">
    <property type="match status" value="1"/>
</dbReference>
<dbReference type="NCBIfam" id="TIGR00372">
    <property type="entry name" value="cas4"/>
    <property type="match status" value="1"/>
</dbReference>
<dbReference type="GO" id="GO:0051607">
    <property type="term" value="P:defense response to virus"/>
    <property type="evidence" value="ECO:0007669"/>
    <property type="project" value="UniProtKB-KW"/>
</dbReference>
<evidence type="ECO:0000256" key="2">
    <source>
        <dbReference type="ARBA" id="ARBA00009189"/>
    </source>
</evidence>
<evidence type="ECO:0000256" key="7">
    <source>
        <dbReference type="ARBA" id="ARBA00022801"/>
    </source>
</evidence>
<dbReference type="InterPro" id="IPR013343">
    <property type="entry name" value="CRISPR-assoc_prot_Cas4"/>
</dbReference>
<gene>
    <name evidence="15" type="ORF">QD47_24595</name>
</gene>
<evidence type="ECO:0000256" key="9">
    <source>
        <dbReference type="ARBA" id="ARBA00023004"/>
    </source>
</evidence>
<keyword evidence="16" id="KW-1185">Reference proteome</keyword>
<comment type="caution">
    <text evidence="15">The sequence shown here is derived from an EMBL/GenBank/DDBJ whole genome shotgun (WGS) entry which is preliminary data.</text>
</comment>
<comment type="function">
    <text evidence="13">CRISPR (clustered regularly interspaced short palindromic repeat) is an adaptive immune system that provides protection against mobile genetic elements (viruses, transposable elements and conjugative plasmids). CRISPR clusters contain sequences complementary to antecedent mobile elements and target invading nucleic acids. CRISPR clusters are transcribed and processed into CRISPR RNA (crRNA).</text>
</comment>
<keyword evidence="10 13" id="KW-0411">Iron-sulfur</keyword>
<accession>A0A0D7WV94</accession>
<evidence type="ECO:0000256" key="1">
    <source>
        <dbReference type="ARBA" id="ARBA00001966"/>
    </source>
</evidence>
<evidence type="ECO:0000256" key="12">
    <source>
        <dbReference type="ARBA" id="ARBA00023211"/>
    </source>
</evidence>
<keyword evidence="12 13" id="KW-0464">Manganese</keyword>
<comment type="cofactor">
    <cofactor evidence="13">
        <name>Mg(2+)</name>
        <dbReference type="ChEBI" id="CHEBI:18420"/>
    </cofactor>
    <cofactor evidence="13">
        <name>Mn(2+)</name>
        <dbReference type="ChEBI" id="CHEBI:29035"/>
    </cofactor>
    <text evidence="13">Mg(2+) or Mn(2+) required for ssDNA cleavage activity.</text>
</comment>
<evidence type="ECO:0000256" key="8">
    <source>
        <dbReference type="ARBA" id="ARBA00022839"/>
    </source>
</evidence>
<dbReference type="Proteomes" id="UP000032534">
    <property type="component" value="Unassembled WGS sequence"/>
</dbReference>
<reference evidence="15 16" key="1">
    <citation type="submission" date="2014-11" db="EMBL/GenBank/DDBJ databases">
        <title>Draft Genome Sequences of Paenibacillus polymyxa NRRL B-30509 and Paenibacillus terrae NRRL B-30644, Strains from a Poultry Environment that Produce Tridecaptin A and Paenicidins.</title>
        <authorList>
            <person name="van Belkum M.J."/>
            <person name="Lohans C.T."/>
            <person name="Vederas J.C."/>
        </authorList>
    </citation>
    <scope>NUCLEOTIDE SEQUENCE [LARGE SCALE GENOMIC DNA]</scope>
    <source>
        <strain evidence="15 16">NRRL B-30644</strain>
    </source>
</reference>
<dbReference type="InterPro" id="IPR022765">
    <property type="entry name" value="Dna2/Cas4_DUF83"/>
</dbReference>
<dbReference type="GO" id="GO:0046872">
    <property type="term" value="F:metal ion binding"/>
    <property type="evidence" value="ECO:0007669"/>
    <property type="project" value="UniProtKB-KW"/>
</dbReference>
<evidence type="ECO:0000256" key="3">
    <source>
        <dbReference type="ARBA" id="ARBA00012768"/>
    </source>
</evidence>
<comment type="cofactor">
    <cofactor evidence="13">
        <name>iron-sulfur cluster</name>
        <dbReference type="ChEBI" id="CHEBI:30408"/>
    </cofactor>
</comment>
<evidence type="ECO:0000256" key="5">
    <source>
        <dbReference type="ARBA" id="ARBA00022722"/>
    </source>
</evidence>
<keyword evidence="9 13" id="KW-0408">Iron</keyword>
<dbReference type="PANTHER" id="PTHR36531:SF6">
    <property type="entry name" value="DNA REPLICATION ATP-DEPENDENT HELICASE_NUCLEASE DNA2"/>
    <property type="match status" value="1"/>
</dbReference>
<keyword evidence="8 13" id="KW-0269">Exonuclease</keyword>
<dbReference type="GO" id="GO:0051536">
    <property type="term" value="F:iron-sulfur cluster binding"/>
    <property type="evidence" value="ECO:0007669"/>
    <property type="project" value="UniProtKB-KW"/>
</dbReference>
<evidence type="ECO:0000259" key="14">
    <source>
        <dbReference type="Pfam" id="PF01930"/>
    </source>
</evidence>
<evidence type="ECO:0000256" key="11">
    <source>
        <dbReference type="ARBA" id="ARBA00023118"/>
    </source>
</evidence>
<evidence type="ECO:0000256" key="6">
    <source>
        <dbReference type="ARBA" id="ARBA00022723"/>
    </source>
</evidence>
<keyword evidence="7 13" id="KW-0378">Hydrolase</keyword>
<keyword evidence="11 13" id="KW-0051">Antiviral defense</keyword>
<dbReference type="AlphaFoldDB" id="A0A0D7WV94"/>
<dbReference type="EMBL" id="JTHP01000068">
    <property type="protein sequence ID" value="KJD43090.1"/>
    <property type="molecule type" value="Genomic_DNA"/>
</dbReference>
<keyword evidence="6 13" id="KW-0479">Metal-binding</keyword>
<keyword evidence="5 13" id="KW-0540">Nuclease</keyword>
<dbReference type="GO" id="GO:0004527">
    <property type="term" value="F:exonuclease activity"/>
    <property type="evidence" value="ECO:0007669"/>
    <property type="project" value="UniProtKB-KW"/>
</dbReference>
<evidence type="ECO:0000256" key="13">
    <source>
        <dbReference type="RuleBase" id="RU365022"/>
    </source>
</evidence>
<name>A0A0D7WV94_9BACL</name>
<evidence type="ECO:0000313" key="16">
    <source>
        <dbReference type="Proteomes" id="UP000032534"/>
    </source>
</evidence>
<comment type="similarity">
    <text evidence="2 13">Belongs to the CRISPR-associated exonuclease Cas4 family.</text>
</comment>
<dbReference type="PANTHER" id="PTHR36531">
    <property type="entry name" value="CRISPR-ASSOCIATED EXONUCLEASE CAS4"/>
    <property type="match status" value="1"/>
</dbReference>
<dbReference type="Pfam" id="PF01930">
    <property type="entry name" value="Cas_Cas4"/>
    <property type="match status" value="1"/>
</dbReference>